<dbReference type="InterPro" id="IPR037159">
    <property type="entry name" value="RNA_POL_N_sf"/>
</dbReference>
<comment type="caution">
    <text evidence="3">The sequence shown here is derived from an EMBL/GenBank/DDBJ whole genome shotgun (WGS) entry which is preliminary data.</text>
</comment>
<evidence type="ECO:0000256" key="1">
    <source>
        <dbReference type="ARBA" id="ARBA00004026"/>
    </source>
</evidence>
<protein>
    <recommendedName>
        <fullName evidence="2">DNA-directed RNA polymerase N-terminal domain-containing protein</fullName>
    </recommendedName>
</protein>
<dbReference type="PANTHER" id="PTHR10102:SF27">
    <property type="entry name" value="DNA-DIRECTED RNA POLYMERASE 1B, MITOCHONDRIAL"/>
    <property type="match status" value="1"/>
</dbReference>
<keyword evidence="4" id="KW-1185">Reference proteome</keyword>
<reference evidence="3 4" key="1">
    <citation type="submission" date="2022-01" db="EMBL/GenBank/DDBJ databases">
        <authorList>
            <person name="Xiong W."/>
            <person name="Schranz E."/>
        </authorList>
    </citation>
    <scope>NUCLEOTIDE SEQUENCE [LARGE SCALE GENOMIC DNA]</scope>
</reference>
<dbReference type="GO" id="GO:0006390">
    <property type="term" value="P:mitochondrial transcription"/>
    <property type="evidence" value="ECO:0007669"/>
    <property type="project" value="TreeGrafter"/>
</dbReference>
<dbReference type="EMBL" id="CAKMRJ010003334">
    <property type="protein sequence ID" value="CAH1431525.1"/>
    <property type="molecule type" value="Genomic_DNA"/>
</dbReference>
<dbReference type="Gene3D" id="1.10.1320.10">
    <property type="entry name" value="DNA-directed RNA polymerase, N-terminal domain"/>
    <property type="match status" value="1"/>
</dbReference>
<dbReference type="GO" id="GO:0003899">
    <property type="term" value="F:DNA-directed RNA polymerase activity"/>
    <property type="evidence" value="ECO:0007669"/>
    <property type="project" value="InterPro"/>
</dbReference>
<name>A0AAU9MYQ7_9ASTR</name>
<accession>A0AAU9MYQ7</accession>
<dbReference type="InterPro" id="IPR002092">
    <property type="entry name" value="DNA-dir_Rpol_phage-type"/>
</dbReference>
<dbReference type="InterPro" id="IPR043502">
    <property type="entry name" value="DNA/RNA_pol_sf"/>
</dbReference>
<dbReference type="Proteomes" id="UP001157418">
    <property type="component" value="Unassembled WGS sequence"/>
</dbReference>
<organism evidence="3 4">
    <name type="scientific">Lactuca virosa</name>
    <dbReference type="NCBI Taxonomy" id="75947"/>
    <lineage>
        <taxon>Eukaryota</taxon>
        <taxon>Viridiplantae</taxon>
        <taxon>Streptophyta</taxon>
        <taxon>Embryophyta</taxon>
        <taxon>Tracheophyta</taxon>
        <taxon>Spermatophyta</taxon>
        <taxon>Magnoliopsida</taxon>
        <taxon>eudicotyledons</taxon>
        <taxon>Gunneridae</taxon>
        <taxon>Pentapetalae</taxon>
        <taxon>asterids</taxon>
        <taxon>campanulids</taxon>
        <taxon>Asterales</taxon>
        <taxon>Asteraceae</taxon>
        <taxon>Cichorioideae</taxon>
        <taxon>Cichorieae</taxon>
        <taxon>Lactucinae</taxon>
        <taxon>Lactuca</taxon>
    </lineage>
</organism>
<dbReference type="SUPFAM" id="SSF56672">
    <property type="entry name" value="DNA/RNA polymerases"/>
    <property type="match status" value="1"/>
</dbReference>
<sequence>MCEHKLTPNLHYVKSLFLGWLFESLKNAIASKQDLCRGGRNRGAYTSQFDQLHDDMMTITTIQKLMGLLMTGGGQGGARVVQEALHIGETVEHKVS</sequence>
<dbReference type="InterPro" id="IPR029262">
    <property type="entry name" value="RPOL_N"/>
</dbReference>
<dbReference type="AlphaFoldDB" id="A0AAU9MYQ7"/>
<dbReference type="PANTHER" id="PTHR10102">
    <property type="entry name" value="DNA-DIRECTED RNA POLYMERASE, MITOCHONDRIAL"/>
    <property type="match status" value="1"/>
</dbReference>
<proteinExistence type="predicted"/>
<evidence type="ECO:0000313" key="3">
    <source>
        <dbReference type="EMBL" id="CAH1431525.1"/>
    </source>
</evidence>
<dbReference type="GO" id="GO:0003677">
    <property type="term" value="F:DNA binding"/>
    <property type="evidence" value="ECO:0007669"/>
    <property type="project" value="InterPro"/>
</dbReference>
<dbReference type="GO" id="GO:0034245">
    <property type="term" value="C:mitochondrial DNA-directed RNA polymerase complex"/>
    <property type="evidence" value="ECO:0007669"/>
    <property type="project" value="TreeGrafter"/>
</dbReference>
<gene>
    <name evidence="3" type="ORF">LVIROSA_LOCUS18237</name>
</gene>
<evidence type="ECO:0000313" key="4">
    <source>
        <dbReference type="Proteomes" id="UP001157418"/>
    </source>
</evidence>
<dbReference type="Pfam" id="PF14700">
    <property type="entry name" value="RPOL_N"/>
    <property type="match status" value="1"/>
</dbReference>
<comment type="function">
    <text evidence="1">DNA-dependent RNA polymerase catalyzes the transcription of DNA into RNA using the four ribonucleoside triphosphates as substrates.</text>
</comment>
<evidence type="ECO:0000259" key="2">
    <source>
        <dbReference type="Pfam" id="PF14700"/>
    </source>
</evidence>
<feature type="domain" description="DNA-directed RNA polymerase N-terminal" evidence="2">
    <location>
        <begin position="1"/>
        <end position="95"/>
    </location>
</feature>